<dbReference type="EMBL" id="LAZR01004663">
    <property type="protein sequence ID" value="KKN06649.1"/>
    <property type="molecule type" value="Genomic_DNA"/>
</dbReference>
<proteinExistence type="predicted"/>
<name>A0A0F9MLP5_9ZZZZ</name>
<dbReference type="CDD" id="cd02440">
    <property type="entry name" value="AdoMet_MTases"/>
    <property type="match status" value="1"/>
</dbReference>
<evidence type="ECO:0000259" key="1">
    <source>
        <dbReference type="Pfam" id="PF08241"/>
    </source>
</evidence>
<reference evidence="2" key="1">
    <citation type="journal article" date="2015" name="Nature">
        <title>Complex archaea that bridge the gap between prokaryotes and eukaryotes.</title>
        <authorList>
            <person name="Spang A."/>
            <person name="Saw J.H."/>
            <person name="Jorgensen S.L."/>
            <person name="Zaremba-Niedzwiedzka K."/>
            <person name="Martijn J."/>
            <person name="Lind A.E."/>
            <person name="van Eijk R."/>
            <person name="Schleper C."/>
            <person name="Guy L."/>
            <person name="Ettema T.J."/>
        </authorList>
    </citation>
    <scope>NUCLEOTIDE SEQUENCE</scope>
</reference>
<dbReference type="PANTHER" id="PTHR43591">
    <property type="entry name" value="METHYLTRANSFERASE"/>
    <property type="match status" value="1"/>
</dbReference>
<dbReference type="InterPro" id="IPR029063">
    <property type="entry name" value="SAM-dependent_MTases_sf"/>
</dbReference>
<comment type="caution">
    <text evidence="2">The sequence shown here is derived from an EMBL/GenBank/DDBJ whole genome shotgun (WGS) entry which is preliminary data.</text>
</comment>
<dbReference type="Pfam" id="PF08241">
    <property type="entry name" value="Methyltransf_11"/>
    <property type="match status" value="1"/>
</dbReference>
<sequence length="260" mass="30770">MNLDERKKILSKFNHIFNEEKAYYGRKRSHQSDFDLEKEQFLQKAHLKLKLLLGDIRGKKILDVGCGRGSLSFYLAQKGADVIGIDLSSNFIEFCREEAKTLGFSIEFREMNAQIPEFEENSFDIIVGSRVIHHLPDVKLFFKECKRILKKRGFITFVEPLKKNPIVELNRKYFAPKSRTRHEHPLFISDVKYAEQIYGNIDHYEFFLLSPLAMFFKNAINIPAFYKAIYKFLNVLEKPLYKIEYLKEFCWQIVFKCVKI</sequence>
<dbReference type="GO" id="GO:0008757">
    <property type="term" value="F:S-adenosylmethionine-dependent methyltransferase activity"/>
    <property type="evidence" value="ECO:0007669"/>
    <property type="project" value="InterPro"/>
</dbReference>
<dbReference type="InterPro" id="IPR013216">
    <property type="entry name" value="Methyltransf_11"/>
</dbReference>
<dbReference type="SUPFAM" id="SSF53335">
    <property type="entry name" value="S-adenosyl-L-methionine-dependent methyltransferases"/>
    <property type="match status" value="1"/>
</dbReference>
<dbReference type="Gene3D" id="3.40.50.150">
    <property type="entry name" value="Vaccinia Virus protein VP39"/>
    <property type="match status" value="1"/>
</dbReference>
<accession>A0A0F9MLP5</accession>
<evidence type="ECO:0000313" key="2">
    <source>
        <dbReference type="EMBL" id="KKN06649.1"/>
    </source>
</evidence>
<dbReference type="AlphaFoldDB" id="A0A0F9MLP5"/>
<organism evidence="2">
    <name type="scientific">marine sediment metagenome</name>
    <dbReference type="NCBI Taxonomy" id="412755"/>
    <lineage>
        <taxon>unclassified sequences</taxon>
        <taxon>metagenomes</taxon>
        <taxon>ecological metagenomes</taxon>
    </lineage>
</organism>
<feature type="domain" description="Methyltransferase type 11" evidence="1">
    <location>
        <begin position="62"/>
        <end position="156"/>
    </location>
</feature>
<gene>
    <name evidence="2" type="ORF">LCGC14_1075120</name>
</gene>
<protein>
    <recommendedName>
        <fullName evidence="1">Methyltransferase type 11 domain-containing protein</fullName>
    </recommendedName>
</protein>